<protein>
    <submittedName>
        <fullName evidence="1">Uncharacterized protein</fullName>
    </submittedName>
</protein>
<dbReference type="Proteomes" id="UP000676336">
    <property type="component" value="Unassembled WGS sequence"/>
</dbReference>
<proteinExistence type="predicted"/>
<sequence length="60" mass="7174">KRRHITEIDLEYTDNSHTNANTRVIRSLPLSTYSFESEVKTFDEYTRKAIVYYQIYLIGI</sequence>
<gene>
    <name evidence="1" type="ORF">SMN809_LOCUS33821</name>
</gene>
<name>A0A8S2X377_9BILA</name>
<feature type="non-terminal residue" evidence="1">
    <location>
        <position position="1"/>
    </location>
</feature>
<accession>A0A8S2X377</accession>
<evidence type="ECO:0000313" key="2">
    <source>
        <dbReference type="Proteomes" id="UP000676336"/>
    </source>
</evidence>
<evidence type="ECO:0000313" key="1">
    <source>
        <dbReference type="EMBL" id="CAF4476159.1"/>
    </source>
</evidence>
<comment type="caution">
    <text evidence="1">The sequence shown here is derived from an EMBL/GenBank/DDBJ whole genome shotgun (WGS) entry which is preliminary data.</text>
</comment>
<dbReference type="AlphaFoldDB" id="A0A8S2X377"/>
<organism evidence="1 2">
    <name type="scientific">Rotaria magnacalcarata</name>
    <dbReference type="NCBI Taxonomy" id="392030"/>
    <lineage>
        <taxon>Eukaryota</taxon>
        <taxon>Metazoa</taxon>
        <taxon>Spiralia</taxon>
        <taxon>Gnathifera</taxon>
        <taxon>Rotifera</taxon>
        <taxon>Eurotatoria</taxon>
        <taxon>Bdelloidea</taxon>
        <taxon>Philodinida</taxon>
        <taxon>Philodinidae</taxon>
        <taxon>Rotaria</taxon>
    </lineage>
</organism>
<reference evidence="1" key="1">
    <citation type="submission" date="2021-02" db="EMBL/GenBank/DDBJ databases">
        <authorList>
            <person name="Nowell W R."/>
        </authorList>
    </citation>
    <scope>NUCLEOTIDE SEQUENCE</scope>
</reference>
<dbReference type="EMBL" id="CAJOBI010075425">
    <property type="protein sequence ID" value="CAF4476159.1"/>
    <property type="molecule type" value="Genomic_DNA"/>
</dbReference>